<feature type="transmembrane region" description="Helical" evidence="1">
    <location>
        <begin position="12"/>
        <end position="36"/>
    </location>
</feature>
<evidence type="ECO:0000313" key="3">
    <source>
        <dbReference type="EMBL" id="SBV93575.1"/>
    </source>
</evidence>
<organism evidence="3">
    <name type="scientific">uncultured Dysgonomonas sp</name>
    <dbReference type="NCBI Taxonomy" id="206096"/>
    <lineage>
        <taxon>Bacteria</taxon>
        <taxon>Pseudomonadati</taxon>
        <taxon>Bacteroidota</taxon>
        <taxon>Bacteroidia</taxon>
        <taxon>Bacteroidales</taxon>
        <taxon>Dysgonomonadaceae</taxon>
        <taxon>Dysgonomonas</taxon>
        <taxon>environmental samples</taxon>
    </lineage>
</organism>
<protein>
    <submittedName>
        <fullName evidence="3">Uncharacterized protein</fullName>
    </submittedName>
</protein>
<feature type="transmembrane region" description="Helical" evidence="1">
    <location>
        <begin position="69"/>
        <end position="86"/>
    </location>
</feature>
<dbReference type="AlphaFoldDB" id="A0A212J335"/>
<keyword evidence="1" id="KW-0472">Membrane</keyword>
<sequence>MRNERKIMKQNSLPSGIIIKLGLGVAIVALCAWIVTQMSINTSVITGLIGGYLIICLVFKIVKLFIKMILSIIAFIILISIFLFLIF</sequence>
<evidence type="ECO:0000313" key="2">
    <source>
        <dbReference type="EMBL" id="SBV90447.1"/>
    </source>
</evidence>
<proteinExistence type="predicted"/>
<dbReference type="EMBL" id="FLUL01000001">
    <property type="protein sequence ID" value="SBV93575.1"/>
    <property type="molecule type" value="Genomic_DNA"/>
</dbReference>
<feature type="transmembrane region" description="Helical" evidence="1">
    <location>
        <begin position="42"/>
        <end position="62"/>
    </location>
</feature>
<evidence type="ECO:0000256" key="1">
    <source>
        <dbReference type="SAM" id="Phobius"/>
    </source>
</evidence>
<reference evidence="3" key="1">
    <citation type="submission" date="2016-04" db="EMBL/GenBank/DDBJ databases">
        <authorList>
            <person name="Evans L.H."/>
            <person name="Alamgir A."/>
            <person name="Owens N."/>
            <person name="Weber N.D."/>
            <person name="Virtaneva K."/>
            <person name="Barbian K."/>
            <person name="Babar A."/>
            <person name="Rosenke K."/>
        </authorList>
    </citation>
    <scope>NUCLEOTIDE SEQUENCE</scope>
    <source>
        <strain evidence="2">86-1</strain>
        <strain evidence="3">86-2</strain>
    </source>
</reference>
<dbReference type="EMBL" id="FLUM01000001">
    <property type="protein sequence ID" value="SBV90447.1"/>
    <property type="molecule type" value="Genomic_DNA"/>
</dbReference>
<keyword evidence="1" id="KW-1133">Transmembrane helix</keyword>
<accession>A0A212J335</accession>
<gene>
    <name evidence="2" type="ORF">KL86DYS1_10069</name>
    <name evidence="3" type="ORF">KL86DYS2_10565</name>
</gene>
<name>A0A212J335_9BACT</name>
<keyword evidence="1" id="KW-0812">Transmembrane</keyword>
<dbReference type="RefSeq" id="WP_288210404.1">
    <property type="nucleotide sequence ID" value="NZ_CABQQB010000008.1"/>
</dbReference>